<feature type="non-terminal residue" evidence="1">
    <location>
        <position position="194"/>
    </location>
</feature>
<gene>
    <name evidence="1" type="ORF">ACFQ07_08955</name>
</gene>
<dbReference type="Proteomes" id="UP001597083">
    <property type="component" value="Unassembled WGS sequence"/>
</dbReference>
<evidence type="ECO:0000313" key="2">
    <source>
        <dbReference type="Proteomes" id="UP001597083"/>
    </source>
</evidence>
<keyword evidence="2" id="KW-1185">Reference proteome</keyword>
<organism evidence="1 2">
    <name type="scientific">Actinomadura adrarensis</name>
    <dbReference type="NCBI Taxonomy" id="1819600"/>
    <lineage>
        <taxon>Bacteria</taxon>
        <taxon>Bacillati</taxon>
        <taxon>Actinomycetota</taxon>
        <taxon>Actinomycetes</taxon>
        <taxon>Streptosporangiales</taxon>
        <taxon>Thermomonosporaceae</taxon>
        <taxon>Actinomadura</taxon>
    </lineage>
</organism>
<proteinExistence type="predicted"/>
<dbReference type="EMBL" id="JBHTIR010001274">
    <property type="protein sequence ID" value="MFD0852350.1"/>
    <property type="molecule type" value="Genomic_DNA"/>
</dbReference>
<sequence length="194" mass="21941">NPRQVAEDLLADLSGVRAAVRDFTIGSGASSELDNPSRLFEIGWSWSLVKGAPEIEGIEDIGKQRTGIALERPILYFTVNALDGIADLFTPRTVELRLLNETQQRLSQALRLRWQLTQSYWSTIASFGDGRWPLEDIPWRTTDSEESDYFSLLVTTMAIQDLEGRRATDDELRRLGSVLKELAERGRITRRAMT</sequence>
<reference evidence="2" key="1">
    <citation type="journal article" date="2019" name="Int. J. Syst. Evol. Microbiol.">
        <title>The Global Catalogue of Microorganisms (GCM) 10K type strain sequencing project: providing services to taxonomists for standard genome sequencing and annotation.</title>
        <authorList>
            <consortium name="The Broad Institute Genomics Platform"/>
            <consortium name="The Broad Institute Genome Sequencing Center for Infectious Disease"/>
            <person name="Wu L."/>
            <person name="Ma J."/>
        </authorList>
    </citation>
    <scope>NUCLEOTIDE SEQUENCE [LARGE SCALE GENOMIC DNA]</scope>
    <source>
        <strain evidence="2">JCM 31696</strain>
    </source>
</reference>
<feature type="non-terminal residue" evidence="1">
    <location>
        <position position="1"/>
    </location>
</feature>
<protein>
    <submittedName>
        <fullName evidence="1">Uncharacterized protein</fullName>
    </submittedName>
</protein>
<accession>A0ABW3CD45</accession>
<comment type="caution">
    <text evidence="1">The sequence shown here is derived from an EMBL/GenBank/DDBJ whole genome shotgun (WGS) entry which is preliminary data.</text>
</comment>
<name>A0ABW3CD45_9ACTN</name>
<evidence type="ECO:0000313" key="1">
    <source>
        <dbReference type="EMBL" id="MFD0852350.1"/>
    </source>
</evidence>